<feature type="non-terminal residue" evidence="1">
    <location>
        <position position="42"/>
    </location>
</feature>
<keyword evidence="2" id="KW-1185">Reference proteome</keyword>
<comment type="caution">
    <text evidence="1">The sequence shown here is derived from an EMBL/GenBank/DDBJ whole genome shotgun (WGS) entry which is preliminary data.</text>
</comment>
<proteinExistence type="predicted"/>
<dbReference type="Proteomes" id="UP000789920">
    <property type="component" value="Unassembled WGS sequence"/>
</dbReference>
<evidence type="ECO:0000313" key="1">
    <source>
        <dbReference type="EMBL" id="CAG8847678.1"/>
    </source>
</evidence>
<feature type="non-terminal residue" evidence="1">
    <location>
        <position position="1"/>
    </location>
</feature>
<gene>
    <name evidence="1" type="ORF">RPERSI_LOCUS34747</name>
</gene>
<organism evidence="1 2">
    <name type="scientific">Racocetra persica</name>
    <dbReference type="NCBI Taxonomy" id="160502"/>
    <lineage>
        <taxon>Eukaryota</taxon>
        <taxon>Fungi</taxon>
        <taxon>Fungi incertae sedis</taxon>
        <taxon>Mucoromycota</taxon>
        <taxon>Glomeromycotina</taxon>
        <taxon>Glomeromycetes</taxon>
        <taxon>Diversisporales</taxon>
        <taxon>Gigasporaceae</taxon>
        <taxon>Racocetra</taxon>
    </lineage>
</organism>
<dbReference type="EMBL" id="CAJVQC010157117">
    <property type="protein sequence ID" value="CAG8847678.1"/>
    <property type="molecule type" value="Genomic_DNA"/>
</dbReference>
<reference evidence="1" key="1">
    <citation type="submission" date="2021-06" db="EMBL/GenBank/DDBJ databases">
        <authorList>
            <person name="Kallberg Y."/>
            <person name="Tangrot J."/>
            <person name="Rosling A."/>
        </authorList>
    </citation>
    <scope>NUCLEOTIDE SEQUENCE</scope>
    <source>
        <strain evidence="1">MA461A</strain>
    </source>
</reference>
<accession>A0ACA9SSU9</accession>
<evidence type="ECO:0000313" key="2">
    <source>
        <dbReference type="Proteomes" id="UP000789920"/>
    </source>
</evidence>
<protein>
    <submittedName>
        <fullName evidence="1">12263_t:CDS:1</fullName>
    </submittedName>
</protein>
<sequence length="42" mass="5017">FRPVDKFGELDEILTENKLDKDELVEKDEQSNYETDDDELIE</sequence>
<name>A0ACA9SSU9_9GLOM</name>